<dbReference type="InterPro" id="IPR053087">
    <property type="entry name" value="TMEM154-like"/>
</dbReference>
<keyword evidence="5" id="KW-1185">Reference proteome</keyword>
<name>A0AAV6QBU8_SOLSE</name>
<feature type="transmembrane region" description="Helical" evidence="2">
    <location>
        <begin position="118"/>
        <end position="143"/>
    </location>
</feature>
<keyword evidence="2" id="KW-0812">Transmembrane</keyword>
<comment type="caution">
    <text evidence="4">The sequence shown here is derived from an EMBL/GenBank/DDBJ whole genome shotgun (WGS) entry which is preliminary data.</text>
</comment>
<feature type="compositionally biased region" description="Acidic residues" evidence="1">
    <location>
        <begin position="39"/>
        <end position="60"/>
    </location>
</feature>
<accession>A0AAV6QBU8</accession>
<keyword evidence="2" id="KW-0472">Membrane</keyword>
<feature type="chain" id="PRO_5043540634" evidence="3">
    <location>
        <begin position="35"/>
        <end position="194"/>
    </location>
</feature>
<evidence type="ECO:0000256" key="1">
    <source>
        <dbReference type="SAM" id="MobiDB-lite"/>
    </source>
</evidence>
<gene>
    <name evidence="4" type="ORF">JOB18_018463</name>
</gene>
<dbReference type="AlphaFoldDB" id="A0AAV6QBU8"/>
<proteinExistence type="predicted"/>
<dbReference type="Proteomes" id="UP000693946">
    <property type="component" value="Linkage Group LG6"/>
</dbReference>
<dbReference type="InterPro" id="IPR028064">
    <property type="entry name" value="TMEM154"/>
</dbReference>
<keyword evidence="3" id="KW-0732">Signal</keyword>
<feature type="signal peptide" evidence="3">
    <location>
        <begin position="1"/>
        <end position="34"/>
    </location>
</feature>
<sequence>MSASRPGNMRGPWVKTPLLLLLLLLITLTGTVSGQSEGDYADPEAESTDDSDPADADADPAESLPTVSDATLPPEPPEDPEIIEEYVGSGFTESSFLGTEEPNPSGYNSTSDEDDQNLTFVVIPALVVLVVVVIGMIVCGIFINRKWNNKRRSQELRKDDPYLDGPDTEKVPMPMFEEDVKLQKGLIMAKSNDV</sequence>
<evidence type="ECO:0000313" key="4">
    <source>
        <dbReference type="EMBL" id="KAG7485796.1"/>
    </source>
</evidence>
<evidence type="ECO:0000256" key="2">
    <source>
        <dbReference type="SAM" id="Phobius"/>
    </source>
</evidence>
<feature type="region of interest" description="Disordered" evidence="1">
    <location>
        <begin position="33"/>
        <end position="82"/>
    </location>
</feature>
<keyword evidence="2" id="KW-1133">Transmembrane helix</keyword>
<organism evidence="4 5">
    <name type="scientific">Solea senegalensis</name>
    <name type="common">Senegalese sole</name>
    <dbReference type="NCBI Taxonomy" id="28829"/>
    <lineage>
        <taxon>Eukaryota</taxon>
        <taxon>Metazoa</taxon>
        <taxon>Chordata</taxon>
        <taxon>Craniata</taxon>
        <taxon>Vertebrata</taxon>
        <taxon>Euteleostomi</taxon>
        <taxon>Actinopterygii</taxon>
        <taxon>Neopterygii</taxon>
        <taxon>Teleostei</taxon>
        <taxon>Neoteleostei</taxon>
        <taxon>Acanthomorphata</taxon>
        <taxon>Carangaria</taxon>
        <taxon>Pleuronectiformes</taxon>
        <taxon>Pleuronectoidei</taxon>
        <taxon>Soleidae</taxon>
        <taxon>Solea</taxon>
    </lineage>
</organism>
<dbReference type="PANTHER" id="PTHR36526:SF1">
    <property type="entry name" value="TRANSMEMBRANE PROTEIN 154"/>
    <property type="match status" value="1"/>
</dbReference>
<dbReference type="EMBL" id="JAGKHQ010000018">
    <property type="protein sequence ID" value="KAG7485796.1"/>
    <property type="molecule type" value="Genomic_DNA"/>
</dbReference>
<reference evidence="4 5" key="1">
    <citation type="journal article" date="2021" name="Sci. Rep.">
        <title>Chromosome anchoring in Senegalese sole (Solea senegalensis) reveals sex-associated markers and genome rearrangements in flatfish.</title>
        <authorList>
            <person name="Guerrero-Cozar I."/>
            <person name="Gomez-Garrido J."/>
            <person name="Berbel C."/>
            <person name="Martinez-Blanch J.F."/>
            <person name="Alioto T."/>
            <person name="Claros M.G."/>
            <person name="Gagnaire P.A."/>
            <person name="Manchado M."/>
        </authorList>
    </citation>
    <scope>NUCLEOTIDE SEQUENCE [LARGE SCALE GENOMIC DNA]</scope>
    <source>
        <strain evidence="4">Sse05_10M</strain>
    </source>
</reference>
<dbReference type="PANTHER" id="PTHR36526">
    <property type="entry name" value="TRANSMEMBRANE PROTEIN 154"/>
    <property type="match status" value="1"/>
</dbReference>
<feature type="region of interest" description="Disordered" evidence="1">
    <location>
        <begin position="93"/>
        <end position="112"/>
    </location>
</feature>
<protein>
    <submittedName>
        <fullName evidence="4">Uncharacterized protein</fullName>
    </submittedName>
</protein>
<evidence type="ECO:0000313" key="5">
    <source>
        <dbReference type="Proteomes" id="UP000693946"/>
    </source>
</evidence>
<evidence type="ECO:0000256" key="3">
    <source>
        <dbReference type="SAM" id="SignalP"/>
    </source>
</evidence>
<dbReference type="Pfam" id="PF15102">
    <property type="entry name" value="TMEM154"/>
    <property type="match status" value="1"/>
</dbReference>